<sequence length="615" mass="67967">MKKLKLVAIAGVMLVVGVLALDYNKNPIEQINDQLANNPSAAGSQQRFGAVDSARNNSNGGTAGFRTGTSTTSVYKVKNGNVTSYSDVPSRTVIAANDNAEIIEIKTPKPPTTEKTSDDQQIKHSKWESQFAMFPQDKNGWSIITPSVDSRMIYVSSSDGDDSKAKAYFSKDIPDPRYPPASVVAFKTISEALKLQRDGYPDWVLLKKGDEWQLDKTIYLRSGRSTKAPLVITSYGNSIQRPLINSGLETSIYLLKSRSFIAITGVEFYANYRDPDSTSFAGWSSIGAANAFVSVTGDTKEVESILLEDNVFKFYSIGVVLTGKSRHKHITVRRNQFLNSYSTTGHSQGMFADNGSILIEENLLDHNGWYQQNYGTLNTTAQGQATYFNHNAYLADMLDTVIINNIFSHSSSIGIKLATYGNNSESKNEVISKNIIVDNNLFIEGEVGISAGGNTDYNNGYRWKNMTITNNVLLNIGKSQPTRRTLAWYIEADDWDGGVISGNYLLCNNNSDVKNVLGVYVKGLGRNISVQDNILYGLKGSNERMIFTSTNENQTDILFENNSVSNDASCKTLPFSDESYINDFITGVKKQSRVNWNSTYTASKFNENVKSSFIK</sequence>
<organism evidence="2">
    <name type="scientific">marine sediment metagenome</name>
    <dbReference type="NCBI Taxonomy" id="412755"/>
    <lineage>
        <taxon>unclassified sequences</taxon>
        <taxon>metagenomes</taxon>
        <taxon>ecological metagenomes</taxon>
    </lineage>
</organism>
<evidence type="ECO:0000256" key="1">
    <source>
        <dbReference type="SAM" id="MobiDB-lite"/>
    </source>
</evidence>
<feature type="region of interest" description="Disordered" evidence="1">
    <location>
        <begin position="37"/>
        <end position="67"/>
    </location>
</feature>
<dbReference type="SMART" id="SM00710">
    <property type="entry name" value="PbH1"/>
    <property type="match status" value="5"/>
</dbReference>
<dbReference type="InterPro" id="IPR011050">
    <property type="entry name" value="Pectin_lyase_fold/virulence"/>
</dbReference>
<name>A0A0F9UWI3_9ZZZZ</name>
<dbReference type="SUPFAM" id="SSF51126">
    <property type="entry name" value="Pectin lyase-like"/>
    <property type="match status" value="1"/>
</dbReference>
<comment type="caution">
    <text evidence="2">The sequence shown here is derived from an EMBL/GenBank/DDBJ whole genome shotgun (WGS) entry which is preliminary data.</text>
</comment>
<proteinExistence type="predicted"/>
<feature type="compositionally biased region" description="Polar residues" evidence="1">
    <location>
        <begin position="37"/>
        <end position="47"/>
    </location>
</feature>
<dbReference type="InterPro" id="IPR006626">
    <property type="entry name" value="PbH1"/>
</dbReference>
<dbReference type="EMBL" id="LAZR01000521">
    <property type="protein sequence ID" value="KKN65551.1"/>
    <property type="molecule type" value="Genomic_DNA"/>
</dbReference>
<gene>
    <name evidence="2" type="ORF">LCGC14_0480240</name>
</gene>
<dbReference type="Gene3D" id="2.160.20.10">
    <property type="entry name" value="Single-stranded right-handed beta-helix, Pectin lyase-like"/>
    <property type="match status" value="1"/>
</dbReference>
<accession>A0A0F9UWI3</accession>
<dbReference type="AlphaFoldDB" id="A0A0F9UWI3"/>
<reference evidence="2" key="1">
    <citation type="journal article" date="2015" name="Nature">
        <title>Complex archaea that bridge the gap between prokaryotes and eukaryotes.</title>
        <authorList>
            <person name="Spang A."/>
            <person name="Saw J.H."/>
            <person name="Jorgensen S.L."/>
            <person name="Zaremba-Niedzwiedzka K."/>
            <person name="Martijn J."/>
            <person name="Lind A.E."/>
            <person name="van Eijk R."/>
            <person name="Schleper C."/>
            <person name="Guy L."/>
            <person name="Ettema T.J."/>
        </authorList>
    </citation>
    <scope>NUCLEOTIDE SEQUENCE</scope>
</reference>
<protein>
    <recommendedName>
        <fullName evidence="3">Right handed beta helix domain-containing protein</fullName>
    </recommendedName>
</protein>
<evidence type="ECO:0000313" key="2">
    <source>
        <dbReference type="EMBL" id="KKN65551.1"/>
    </source>
</evidence>
<dbReference type="InterPro" id="IPR012334">
    <property type="entry name" value="Pectin_lyas_fold"/>
</dbReference>
<evidence type="ECO:0008006" key="3">
    <source>
        <dbReference type="Google" id="ProtNLM"/>
    </source>
</evidence>